<keyword evidence="9" id="KW-1185">Reference proteome</keyword>
<protein>
    <recommendedName>
        <fullName evidence="2">phosphoribosylformylglycinamidine cyclo-ligase</fullName>
        <ecNumber evidence="2">6.3.3.1</ecNumber>
    </recommendedName>
</protein>
<evidence type="ECO:0000313" key="8">
    <source>
        <dbReference type="EMBL" id="WYY00913.1"/>
    </source>
</evidence>
<dbReference type="PANTHER" id="PTHR10520">
    <property type="entry name" value="TRIFUNCTIONAL PURINE BIOSYNTHETIC PROTEIN ADENOSINE-3-RELATED"/>
    <property type="match status" value="1"/>
</dbReference>
<dbReference type="CDD" id="cd02196">
    <property type="entry name" value="PurM"/>
    <property type="match status" value="1"/>
</dbReference>
<sequence length="338" mass="37502">MPRSSSKFVDRKQQGDFVSQFIRQLKFKREDFRTIGSFGGFTSLIDLGNFAVSLNTDGVGTKVIIANEAERWDSIGIDCIAMNVNDALTAGAEPIAMVDYIALRETNQEVSRQLGMGFNVGAQISNITIVGGETSIIPELVKDMDVSGTTLGIVQKSQIVNGEKIRDGDVIFALQSSGLHSNGFTTVRSIIKDNEISLDSKFPGDTKKAVDVLLEPTRIYVREILDILNIVNIKGMANITGGGLKNMSRMKDMKYVIEDPFEPQNVFKQLMSMGGLEYKQMYETFNMGIGYVVVIDEESRIDFINTLRNRVQFKEIGHVENGSGIVIPKYETELTGYY</sequence>
<evidence type="ECO:0000313" key="9">
    <source>
        <dbReference type="Proteomes" id="UP001451606"/>
    </source>
</evidence>
<keyword evidence="4" id="KW-0547">Nucleotide-binding</keyword>
<evidence type="ECO:0000259" key="6">
    <source>
        <dbReference type="Pfam" id="PF00586"/>
    </source>
</evidence>
<dbReference type="InterPro" id="IPR010918">
    <property type="entry name" value="PurM-like_C_dom"/>
</dbReference>
<dbReference type="Gene3D" id="3.30.1330.10">
    <property type="entry name" value="PurM-like, N-terminal domain"/>
    <property type="match status" value="1"/>
</dbReference>
<dbReference type="SUPFAM" id="SSF55326">
    <property type="entry name" value="PurM N-terminal domain-like"/>
    <property type="match status" value="1"/>
</dbReference>
<dbReference type="GO" id="GO:0005829">
    <property type="term" value="C:cytosol"/>
    <property type="evidence" value="ECO:0007669"/>
    <property type="project" value="TreeGrafter"/>
</dbReference>
<dbReference type="InterPro" id="IPR004733">
    <property type="entry name" value="PurM_cligase"/>
</dbReference>
<dbReference type="SUPFAM" id="SSF56042">
    <property type="entry name" value="PurM C-terminal domain-like"/>
    <property type="match status" value="1"/>
</dbReference>
<evidence type="ECO:0000256" key="3">
    <source>
        <dbReference type="ARBA" id="ARBA00022598"/>
    </source>
</evidence>
<dbReference type="NCBIfam" id="TIGR00878">
    <property type="entry name" value="purM"/>
    <property type="match status" value="1"/>
</dbReference>
<dbReference type="AlphaFoldDB" id="A0AAX4NHU9"/>
<evidence type="ECO:0000256" key="2">
    <source>
        <dbReference type="ARBA" id="ARBA00013047"/>
    </source>
</evidence>
<dbReference type="PANTHER" id="PTHR10520:SF12">
    <property type="entry name" value="TRIFUNCTIONAL PURINE BIOSYNTHETIC PROTEIN ADENOSINE-3"/>
    <property type="match status" value="1"/>
</dbReference>
<evidence type="ECO:0000259" key="7">
    <source>
        <dbReference type="Pfam" id="PF02769"/>
    </source>
</evidence>
<feature type="domain" description="PurM-like N-terminal" evidence="6">
    <location>
        <begin position="47"/>
        <end position="154"/>
    </location>
</feature>
<feature type="domain" description="PurM-like C-terminal" evidence="7">
    <location>
        <begin position="166"/>
        <end position="325"/>
    </location>
</feature>
<dbReference type="KEGG" id="omr:OXIME_001501"/>
<dbReference type="GeneID" id="95968239"/>
<dbReference type="GO" id="GO:0005524">
    <property type="term" value="F:ATP binding"/>
    <property type="evidence" value="ECO:0007669"/>
    <property type="project" value="UniProtKB-KW"/>
</dbReference>
<dbReference type="InterPro" id="IPR016188">
    <property type="entry name" value="PurM-like_N"/>
</dbReference>
<proteinExistence type="predicted"/>
<dbReference type="GO" id="GO:0006189">
    <property type="term" value="P:'de novo' IMP biosynthetic process"/>
    <property type="evidence" value="ECO:0007669"/>
    <property type="project" value="InterPro"/>
</dbReference>
<dbReference type="InterPro" id="IPR036921">
    <property type="entry name" value="PurM-like_N_sf"/>
</dbReference>
<dbReference type="Proteomes" id="UP001451606">
    <property type="component" value="Chromosome"/>
</dbReference>
<dbReference type="RefSeq" id="WP_393971237.1">
    <property type="nucleotide sequence ID" value="NZ_CP133772.1"/>
</dbReference>
<organism evidence="8 9">
    <name type="scientific">Oxyplasma meridianum</name>
    <dbReference type="NCBI Taxonomy" id="3073602"/>
    <lineage>
        <taxon>Archaea</taxon>
        <taxon>Methanobacteriati</taxon>
        <taxon>Thermoplasmatota</taxon>
        <taxon>Thermoplasmata</taxon>
        <taxon>Thermoplasmatales</taxon>
        <taxon>Thermoplasmataceae</taxon>
        <taxon>Oxyplasma</taxon>
    </lineage>
</organism>
<dbReference type="GO" id="GO:0046084">
    <property type="term" value="P:adenine biosynthetic process"/>
    <property type="evidence" value="ECO:0007669"/>
    <property type="project" value="TreeGrafter"/>
</dbReference>
<dbReference type="GO" id="GO:0004637">
    <property type="term" value="F:phosphoribosylamine-glycine ligase activity"/>
    <property type="evidence" value="ECO:0007669"/>
    <property type="project" value="TreeGrafter"/>
</dbReference>
<gene>
    <name evidence="8" type="primary">purM</name>
    <name evidence="8" type="ORF">OXIME_001501</name>
</gene>
<reference evidence="8 9" key="1">
    <citation type="submission" date="2023-09" db="EMBL/GenBank/DDBJ databases">
        <authorList>
            <person name="Golyshina O.V."/>
            <person name="Lunev E.A."/>
            <person name="Bargiela R."/>
            <person name="Gaines M.C."/>
            <person name="Daum B."/>
            <person name="Bale N.J."/>
            <person name="Koenen M."/>
            <person name="Sinninghe Damst J.S."/>
            <person name="Yakimov M."/>
            <person name="Golyshin P.N."/>
        </authorList>
    </citation>
    <scope>NUCLEOTIDE SEQUENCE [LARGE SCALE GENOMIC DNA]</scope>
    <source>
        <strain evidence="8 9">M1</strain>
    </source>
</reference>
<dbReference type="EMBL" id="CP133772">
    <property type="protein sequence ID" value="WYY00913.1"/>
    <property type="molecule type" value="Genomic_DNA"/>
</dbReference>
<evidence type="ECO:0000256" key="5">
    <source>
        <dbReference type="ARBA" id="ARBA00022840"/>
    </source>
</evidence>
<dbReference type="Pfam" id="PF00586">
    <property type="entry name" value="AIRS"/>
    <property type="match status" value="1"/>
</dbReference>
<dbReference type="EC" id="6.3.3.1" evidence="2"/>
<keyword evidence="3 8" id="KW-0436">Ligase</keyword>
<name>A0AAX4NHU9_9ARCH</name>
<evidence type="ECO:0000256" key="1">
    <source>
        <dbReference type="ARBA" id="ARBA00004686"/>
    </source>
</evidence>
<keyword evidence="5" id="KW-0067">ATP-binding</keyword>
<evidence type="ECO:0000256" key="4">
    <source>
        <dbReference type="ARBA" id="ARBA00022741"/>
    </source>
</evidence>
<dbReference type="InterPro" id="IPR036676">
    <property type="entry name" value="PurM-like_C_sf"/>
</dbReference>
<dbReference type="GO" id="GO:0004641">
    <property type="term" value="F:phosphoribosylformylglycinamidine cyclo-ligase activity"/>
    <property type="evidence" value="ECO:0007669"/>
    <property type="project" value="UniProtKB-EC"/>
</dbReference>
<dbReference type="Gene3D" id="3.90.650.10">
    <property type="entry name" value="PurM-like C-terminal domain"/>
    <property type="match status" value="1"/>
</dbReference>
<accession>A0AAX4NHU9</accession>
<dbReference type="Pfam" id="PF02769">
    <property type="entry name" value="AIRS_C"/>
    <property type="match status" value="1"/>
</dbReference>
<comment type="pathway">
    <text evidence="1">Purine metabolism; IMP biosynthesis via de novo pathway; 5-amino-1-(5-phospho-D-ribosyl)imidazole from N(2)-formyl-N(1)-(5-phospho-D-ribosyl)glycinamide: step 2/2.</text>
</comment>